<evidence type="ECO:0000256" key="4">
    <source>
        <dbReference type="ARBA" id="ARBA00012895"/>
    </source>
</evidence>
<dbReference type="GO" id="GO:0006265">
    <property type="term" value="P:DNA topological change"/>
    <property type="evidence" value="ECO:0007669"/>
    <property type="project" value="InterPro"/>
</dbReference>
<evidence type="ECO:0000256" key="8">
    <source>
        <dbReference type="ARBA" id="ARBA00022842"/>
    </source>
</evidence>
<dbReference type="NCBIfam" id="NF004189">
    <property type="entry name" value="PRK05644.1"/>
    <property type="match status" value="1"/>
</dbReference>
<dbReference type="GO" id="GO:0046872">
    <property type="term" value="F:metal ion binding"/>
    <property type="evidence" value="ECO:0007669"/>
    <property type="project" value="UniProtKB-KW"/>
</dbReference>
<keyword evidence="9" id="KW-0799">Topoisomerase</keyword>
<dbReference type="InterPro" id="IPR006171">
    <property type="entry name" value="TOPRIM_dom"/>
</dbReference>
<keyword evidence="6" id="KW-0547">Nucleotide-binding</keyword>
<dbReference type="GO" id="GO:0034335">
    <property type="term" value="F:DNA negative supercoiling activity"/>
    <property type="evidence" value="ECO:0007669"/>
    <property type="project" value="UniProtKB-ARBA"/>
</dbReference>
<dbReference type="AlphaFoldDB" id="A0AAX3B8R8"/>
<dbReference type="SMART" id="SM00387">
    <property type="entry name" value="HATPase_c"/>
    <property type="match status" value="1"/>
</dbReference>
<dbReference type="InterPro" id="IPR013506">
    <property type="entry name" value="Topo_IIA_bsu_dom2"/>
</dbReference>
<organism evidence="13 14">
    <name type="scientific">Candidatus Phytoplasma asiaticum</name>
    <dbReference type="NCBI Taxonomy" id="2763338"/>
    <lineage>
        <taxon>Bacteria</taxon>
        <taxon>Bacillati</taxon>
        <taxon>Mycoplasmatota</taxon>
        <taxon>Mollicutes</taxon>
        <taxon>Acholeplasmatales</taxon>
        <taxon>Acholeplasmataceae</taxon>
        <taxon>Candidatus Phytoplasma</taxon>
        <taxon>16SrII (Peanut WB group)</taxon>
    </lineage>
</organism>
<evidence type="ECO:0000256" key="7">
    <source>
        <dbReference type="ARBA" id="ARBA00022840"/>
    </source>
</evidence>
<keyword evidence="14" id="KW-1185">Reference proteome</keyword>
<dbReference type="InterPro" id="IPR034160">
    <property type="entry name" value="TOPRIM_GyrB"/>
</dbReference>
<dbReference type="KEGG" id="pphy:H7686_0001700"/>
<keyword evidence="8" id="KW-0460">Magnesium</keyword>
<dbReference type="Pfam" id="PF00986">
    <property type="entry name" value="DNA_gyraseB_C"/>
    <property type="match status" value="1"/>
</dbReference>
<dbReference type="Gene3D" id="3.30.230.10">
    <property type="match status" value="1"/>
</dbReference>
<reference evidence="13 14" key="1">
    <citation type="submission" date="2022-05" db="EMBL/GenBank/DDBJ databases">
        <title>'Parthenium hysterophorus' phyllody phytoplasma strain PR34.</title>
        <authorList>
            <person name="Kirdat K."/>
            <person name="Tiwarekar B."/>
            <person name="Yadav A."/>
        </authorList>
    </citation>
    <scope>NUCLEOTIDE SEQUENCE [LARGE SCALE GENOMIC DNA]</scope>
    <source>
        <strain evidence="13 14">PR34</strain>
    </source>
</reference>
<dbReference type="FunFam" id="3.30.230.10:FF:000005">
    <property type="entry name" value="DNA gyrase subunit B"/>
    <property type="match status" value="1"/>
</dbReference>
<dbReference type="SUPFAM" id="SSF55874">
    <property type="entry name" value="ATPase domain of HSP90 chaperone/DNA topoisomerase II/histidine kinase"/>
    <property type="match status" value="1"/>
</dbReference>
<feature type="domain" description="Toprim" evidence="12">
    <location>
        <begin position="434"/>
        <end position="548"/>
    </location>
</feature>
<evidence type="ECO:0000256" key="9">
    <source>
        <dbReference type="ARBA" id="ARBA00023029"/>
    </source>
</evidence>
<dbReference type="Pfam" id="PF00204">
    <property type="entry name" value="DNA_gyraseB"/>
    <property type="match status" value="1"/>
</dbReference>
<dbReference type="InterPro" id="IPR013759">
    <property type="entry name" value="Topo_IIA_B_C"/>
</dbReference>
<dbReference type="SMART" id="SM00433">
    <property type="entry name" value="TOP2c"/>
    <property type="match status" value="1"/>
</dbReference>
<evidence type="ECO:0000256" key="5">
    <source>
        <dbReference type="ARBA" id="ARBA00022723"/>
    </source>
</evidence>
<evidence type="ECO:0000256" key="1">
    <source>
        <dbReference type="ARBA" id="ARBA00000185"/>
    </source>
</evidence>
<dbReference type="CDD" id="cd03366">
    <property type="entry name" value="TOPRIM_TopoIIA_GyrB"/>
    <property type="match status" value="1"/>
</dbReference>
<evidence type="ECO:0000256" key="10">
    <source>
        <dbReference type="ARBA" id="ARBA00023125"/>
    </source>
</evidence>
<dbReference type="FunFam" id="3.40.50.670:FF:000002">
    <property type="entry name" value="DNA gyrase subunit B"/>
    <property type="match status" value="1"/>
</dbReference>
<dbReference type="InterPro" id="IPR018522">
    <property type="entry name" value="TopoIIA_CS"/>
</dbReference>
<dbReference type="SUPFAM" id="SSF54211">
    <property type="entry name" value="Ribosomal protein S5 domain 2-like"/>
    <property type="match status" value="1"/>
</dbReference>
<comment type="catalytic activity">
    <reaction evidence="1">
        <text>ATP-dependent breakage, passage and rejoining of double-stranded DNA.</text>
        <dbReference type="EC" id="5.6.2.2"/>
    </reaction>
</comment>
<dbReference type="GO" id="GO:0005524">
    <property type="term" value="F:ATP binding"/>
    <property type="evidence" value="ECO:0007669"/>
    <property type="project" value="UniProtKB-KW"/>
</dbReference>
<keyword evidence="10" id="KW-0238">DNA-binding</keyword>
<comment type="cofactor">
    <cofactor evidence="2">
        <name>Mg(2+)</name>
        <dbReference type="ChEBI" id="CHEBI:18420"/>
    </cofactor>
</comment>
<dbReference type="PROSITE" id="PS00177">
    <property type="entry name" value="TOPOISOMERASE_II"/>
    <property type="match status" value="1"/>
</dbReference>
<keyword evidence="11" id="KW-0413">Isomerase</keyword>
<dbReference type="InterPro" id="IPR020568">
    <property type="entry name" value="Ribosomal_Su5_D2-typ_SF"/>
</dbReference>
<dbReference type="Gene3D" id="3.30.565.10">
    <property type="entry name" value="Histidine kinase-like ATPase, C-terminal domain"/>
    <property type="match status" value="1"/>
</dbReference>
<evidence type="ECO:0000256" key="11">
    <source>
        <dbReference type="ARBA" id="ARBA00023235"/>
    </source>
</evidence>
<dbReference type="SUPFAM" id="SSF56719">
    <property type="entry name" value="Type II DNA topoisomerase"/>
    <property type="match status" value="1"/>
</dbReference>
<evidence type="ECO:0000313" key="14">
    <source>
        <dbReference type="Proteomes" id="UP000769022"/>
    </source>
</evidence>
<accession>A0AAX3B8R8</accession>
<protein>
    <recommendedName>
        <fullName evidence="4">DNA topoisomerase (ATP-hydrolyzing)</fullName>
        <ecNumber evidence="4">5.6.2.2</ecNumber>
    </recommendedName>
</protein>
<dbReference type="Pfam" id="PF02518">
    <property type="entry name" value="HATPase_c"/>
    <property type="match status" value="1"/>
</dbReference>
<gene>
    <name evidence="13" type="ORF">H7686_0001700</name>
</gene>
<sequence>MSKKNDKKNKENINEYSAASIEILEGLEAVRKKPGMYIDSVTMKGAYHLIWEIIDNSIDEALAGYATEIILKIFPNNVVSVSDNGRGIPVDIHPKTNKSAVETILTTLHAGGKFKNTPNSKNYSYSGGQHGVGASVVNALSNWFIVEIFLNGKIYYQKYEKGVPTSSLQIVGDTNKRGTTITFLPDETIFQDIKDTPYSLDVLKKRIQQLSFLNKNIKLILEDLRFQPSQIINFHSKGGIQEYLQYLNENKKVLNQPFYQESSENNIFLEIAFQYNENYISNIYSFVNNIPTHEGGTHEEGFKMALNRVLSKYAKDKNLLKKDFSFIGEDTLEGITAIIALKHYDPLFEGQTKARLGNYNIRQFVSKNFGLALENYLLENPQEAKKIIDKCLLAAKARVAAKKAREITRKKTPLDNLSFASKLADCRTKNPALAELYIVEGDSAGGSAKQGRDSAFQAILPLRGKIINVEKARLNKILVNNEILSLIQSFGTGFDKEFNISKARYHKIIIMTDADVDGAHIRTLLLTFLFRQFRPLIENNYIYFAQPPLYKVQNNKKIFYFYTEQELKNFINRKNDSQRIVVQRYKGLGEMNAEQLWETTMDPATRTLLQVKLEDAVEADRIFTMLMGEEVSNRKIFIQENATYADIDI</sequence>
<dbReference type="Proteomes" id="UP000769022">
    <property type="component" value="Chromosome"/>
</dbReference>
<dbReference type="Pfam" id="PF01751">
    <property type="entry name" value="Toprim"/>
    <property type="match status" value="1"/>
</dbReference>
<proteinExistence type="inferred from homology"/>
<dbReference type="InterPro" id="IPR013760">
    <property type="entry name" value="Topo_IIA-like_dom_sf"/>
</dbReference>
<dbReference type="InterPro" id="IPR036890">
    <property type="entry name" value="HATPase_C_sf"/>
</dbReference>
<evidence type="ECO:0000259" key="12">
    <source>
        <dbReference type="PROSITE" id="PS50880"/>
    </source>
</evidence>
<dbReference type="InterPro" id="IPR003594">
    <property type="entry name" value="HATPase_dom"/>
</dbReference>
<dbReference type="GO" id="GO:0003677">
    <property type="term" value="F:DNA binding"/>
    <property type="evidence" value="ECO:0007669"/>
    <property type="project" value="UniProtKB-KW"/>
</dbReference>
<name>A0AAX3B8R8_9MOLU</name>
<dbReference type="PANTHER" id="PTHR45866">
    <property type="entry name" value="DNA GYRASE/TOPOISOMERASE SUBUNIT B"/>
    <property type="match status" value="1"/>
</dbReference>
<dbReference type="InterPro" id="IPR002288">
    <property type="entry name" value="DNA_gyrase_B_C"/>
</dbReference>
<dbReference type="PANTHER" id="PTHR45866:SF1">
    <property type="entry name" value="DNA GYRASE SUBUNIT B, MITOCHONDRIAL"/>
    <property type="match status" value="1"/>
</dbReference>
<dbReference type="InterPro" id="IPR001241">
    <property type="entry name" value="Topo_IIA"/>
</dbReference>
<dbReference type="EC" id="5.6.2.2" evidence="4"/>
<dbReference type="InterPro" id="IPR014721">
    <property type="entry name" value="Ribsml_uS5_D2-typ_fold_subgr"/>
</dbReference>
<dbReference type="Gene3D" id="3.40.50.670">
    <property type="match status" value="1"/>
</dbReference>
<evidence type="ECO:0000256" key="6">
    <source>
        <dbReference type="ARBA" id="ARBA00022741"/>
    </source>
</evidence>
<keyword evidence="5" id="KW-0479">Metal-binding</keyword>
<dbReference type="PRINTS" id="PR00418">
    <property type="entry name" value="TPI2FAMILY"/>
</dbReference>
<dbReference type="CDD" id="cd16928">
    <property type="entry name" value="HATPase_GyrB-like"/>
    <property type="match status" value="1"/>
</dbReference>
<dbReference type="PRINTS" id="PR01159">
    <property type="entry name" value="DNAGYRASEB"/>
</dbReference>
<dbReference type="CDD" id="cd00822">
    <property type="entry name" value="TopoII_Trans_DNA_gyrase"/>
    <property type="match status" value="1"/>
</dbReference>
<comment type="similarity">
    <text evidence="3">Belongs to the type II topoisomerase GyrB family.</text>
</comment>
<evidence type="ECO:0000313" key="13">
    <source>
        <dbReference type="EMBL" id="UQV27062.1"/>
    </source>
</evidence>
<dbReference type="EMBL" id="CP097206">
    <property type="protein sequence ID" value="UQV27062.1"/>
    <property type="molecule type" value="Genomic_DNA"/>
</dbReference>
<dbReference type="RefSeq" id="WP_193622036.1">
    <property type="nucleotide sequence ID" value="NZ_JACRYS020000008.1"/>
</dbReference>
<evidence type="ECO:0000256" key="2">
    <source>
        <dbReference type="ARBA" id="ARBA00001946"/>
    </source>
</evidence>
<dbReference type="FunFam" id="3.30.565.10:FF:000002">
    <property type="entry name" value="DNA gyrase subunit B"/>
    <property type="match status" value="1"/>
</dbReference>
<evidence type="ECO:0000256" key="3">
    <source>
        <dbReference type="ARBA" id="ARBA00010708"/>
    </source>
</evidence>
<dbReference type="InterPro" id="IPR000565">
    <property type="entry name" value="Topo_IIA_B"/>
</dbReference>
<dbReference type="PROSITE" id="PS50880">
    <property type="entry name" value="TOPRIM"/>
    <property type="match status" value="1"/>
</dbReference>
<keyword evidence="7" id="KW-0067">ATP-binding</keyword>